<feature type="domain" description="Transposable element P transposase-like RNase H" evidence="3">
    <location>
        <begin position="152"/>
        <end position="225"/>
    </location>
</feature>
<proteinExistence type="predicted"/>
<dbReference type="Pfam" id="PF12017">
    <property type="entry name" value="Tnp_P_element"/>
    <property type="match status" value="1"/>
</dbReference>
<dbReference type="Proteomes" id="UP000762676">
    <property type="component" value="Unassembled WGS sequence"/>
</dbReference>
<feature type="compositionally biased region" description="Polar residues" evidence="1">
    <location>
        <begin position="1"/>
        <end position="11"/>
    </location>
</feature>
<evidence type="ECO:0000313" key="5">
    <source>
        <dbReference type="EMBL" id="GFR74839.1"/>
    </source>
</evidence>
<accession>A0AAV4FP18</accession>
<dbReference type="InterPro" id="IPR048365">
    <property type="entry name" value="TNP-like_RNaseH_N"/>
</dbReference>
<feature type="domain" description="THAP9-like helix-turn-helix" evidence="2">
    <location>
        <begin position="62"/>
        <end position="142"/>
    </location>
</feature>
<feature type="domain" description="DUF7869" evidence="4">
    <location>
        <begin position="231"/>
        <end position="312"/>
    </location>
</feature>
<dbReference type="EMBL" id="BMAT01000870">
    <property type="protein sequence ID" value="GFR74839.1"/>
    <property type="molecule type" value="Genomic_DNA"/>
</dbReference>
<dbReference type="InterPro" id="IPR057191">
    <property type="entry name" value="DUF7869"/>
</dbReference>
<protein>
    <submittedName>
        <fullName evidence="5">THAP domain-containing protein 9</fullName>
    </submittedName>
</protein>
<dbReference type="Pfam" id="PF25273">
    <property type="entry name" value="DUF7869"/>
    <property type="match status" value="1"/>
</dbReference>
<evidence type="ECO:0000259" key="4">
    <source>
        <dbReference type="Pfam" id="PF25273"/>
    </source>
</evidence>
<feature type="region of interest" description="Disordered" evidence="1">
    <location>
        <begin position="1"/>
        <end position="39"/>
    </location>
</feature>
<reference evidence="5 6" key="1">
    <citation type="journal article" date="2021" name="Elife">
        <title>Chloroplast acquisition without the gene transfer in kleptoplastic sea slugs, Plakobranchus ocellatus.</title>
        <authorList>
            <person name="Maeda T."/>
            <person name="Takahashi S."/>
            <person name="Yoshida T."/>
            <person name="Shimamura S."/>
            <person name="Takaki Y."/>
            <person name="Nagai Y."/>
            <person name="Toyoda A."/>
            <person name="Suzuki Y."/>
            <person name="Arimoto A."/>
            <person name="Ishii H."/>
            <person name="Satoh N."/>
            <person name="Nishiyama T."/>
            <person name="Hasebe M."/>
            <person name="Maruyama T."/>
            <person name="Minagawa J."/>
            <person name="Obokata J."/>
            <person name="Shigenobu S."/>
        </authorList>
    </citation>
    <scope>NUCLEOTIDE SEQUENCE [LARGE SCALE GENOMIC DNA]</scope>
</reference>
<evidence type="ECO:0000256" key="1">
    <source>
        <dbReference type="SAM" id="MobiDB-lite"/>
    </source>
</evidence>
<name>A0AAV4FP18_9GAST</name>
<keyword evidence="6" id="KW-1185">Reference proteome</keyword>
<evidence type="ECO:0000313" key="6">
    <source>
        <dbReference type="Proteomes" id="UP000762676"/>
    </source>
</evidence>
<organism evidence="5 6">
    <name type="scientific">Elysia marginata</name>
    <dbReference type="NCBI Taxonomy" id="1093978"/>
    <lineage>
        <taxon>Eukaryota</taxon>
        <taxon>Metazoa</taxon>
        <taxon>Spiralia</taxon>
        <taxon>Lophotrochozoa</taxon>
        <taxon>Mollusca</taxon>
        <taxon>Gastropoda</taxon>
        <taxon>Heterobranchia</taxon>
        <taxon>Euthyneura</taxon>
        <taxon>Panpulmonata</taxon>
        <taxon>Sacoglossa</taxon>
        <taxon>Placobranchoidea</taxon>
        <taxon>Plakobranchidae</taxon>
        <taxon>Elysia</taxon>
    </lineage>
</organism>
<evidence type="ECO:0000259" key="2">
    <source>
        <dbReference type="Pfam" id="PF12017"/>
    </source>
</evidence>
<evidence type="ECO:0000259" key="3">
    <source>
        <dbReference type="Pfam" id="PF21787"/>
    </source>
</evidence>
<dbReference type="InterPro" id="IPR021896">
    <property type="entry name" value="THAP9-like_HTH"/>
</dbReference>
<comment type="caution">
    <text evidence="5">The sequence shown here is derived from an EMBL/GenBank/DDBJ whole genome shotgun (WGS) entry which is preliminary data.</text>
</comment>
<dbReference type="Pfam" id="PF21787">
    <property type="entry name" value="TNP-like_RNaseH_N"/>
    <property type="match status" value="1"/>
</dbReference>
<dbReference type="AlphaFoldDB" id="A0AAV4FP18"/>
<gene>
    <name evidence="5" type="ORF">ElyMa_000439700</name>
</gene>
<sequence>MHMAAQSNPFQLDSPEKASLKRKLKETNSKLSQSKKKIKTLQQTKRRLLKREAKLTSIIANLRSKNVPRPDSLSVLETCGSGIGDLLKRCEAKSEGKGQPAKYSPELRSFALTLHFYSPKAYAYVRKAFDTCLPHPRTIKKWYDYETVEDGPGFNAASFQLIQSRVEALQRNGKVAPWALIMDEMAIRQHIEWDGTKYQGYIDMGTHMDNDSLPVAKEALAFMLSQRDAQHVTIWLDNCSSQNKNWTLYSMIVHAVNDETFTEIKAVTLKYFEPGHTFMAADSTHAKIEKVLKRKDGKIFDFDDFQQCVEEAGCHVHAMVVSDFADWESGASNYHLSRAEPRPYLSKIVWAEFRRDAPETLFFKESFTDQEASSCSFIKKGYDPTPKFRKNPRGIANEKKEKILKKLVPLMPQNRKSFWEELPMNPKSKDLATALV</sequence>